<evidence type="ECO:0000256" key="10">
    <source>
        <dbReference type="ARBA" id="ARBA00022898"/>
    </source>
</evidence>
<dbReference type="Pfam" id="PF01063">
    <property type="entry name" value="Aminotran_4"/>
    <property type="match status" value="1"/>
</dbReference>
<evidence type="ECO:0000256" key="7">
    <source>
        <dbReference type="ARBA" id="ARBA00022576"/>
    </source>
</evidence>
<keyword evidence="19" id="KW-1185">Reference proteome</keyword>
<comment type="pathway">
    <text evidence="4 17">Amino-acid biosynthesis; L-valine biosynthesis; L-valine from pyruvate: step 4/4.</text>
</comment>
<evidence type="ECO:0000256" key="13">
    <source>
        <dbReference type="ARBA" id="ARBA00048798"/>
    </source>
</evidence>
<evidence type="ECO:0000256" key="17">
    <source>
        <dbReference type="RuleBase" id="RU364094"/>
    </source>
</evidence>
<dbReference type="InterPro" id="IPR001544">
    <property type="entry name" value="Aminotrans_IV"/>
</dbReference>
<dbReference type="EMBL" id="CAKJTG010000051">
    <property type="protein sequence ID" value="CAG9610753.1"/>
    <property type="molecule type" value="Genomic_DNA"/>
</dbReference>
<evidence type="ECO:0000256" key="6">
    <source>
        <dbReference type="ARBA" id="ARBA00009320"/>
    </source>
</evidence>
<dbReference type="PANTHER" id="PTHR42743">
    <property type="entry name" value="AMINO-ACID AMINOTRANSFERASE"/>
    <property type="match status" value="1"/>
</dbReference>
<comment type="catalytic activity">
    <reaction evidence="14 17">
        <text>L-leucine + 2-oxoglutarate = 4-methyl-2-oxopentanoate + L-glutamate</text>
        <dbReference type="Rhea" id="RHEA:18321"/>
        <dbReference type="ChEBI" id="CHEBI:16810"/>
        <dbReference type="ChEBI" id="CHEBI:17865"/>
        <dbReference type="ChEBI" id="CHEBI:29985"/>
        <dbReference type="ChEBI" id="CHEBI:57427"/>
        <dbReference type="EC" id="2.6.1.42"/>
    </reaction>
</comment>
<dbReference type="NCBIfam" id="NF005146">
    <property type="entry name" value="PRK06606.1"/>
    <property type="match status" value="1"/>
</dbReference>
<dbReference type="InterPro" id="IPR036038">
    <property type="entry name" value="Aminotransferase-like"/>
</dbReference>
<dbReference type="NCBIfam" id="NF006185">
    <property type="entry name" value="PRK08320.1"/>
    <property type="match status" value="1"/>
</dbReference>
<comment type="catalytic activity">
    <reaction evidence="13 17">
        <text>L-isoleucine + 2-oxoglutarate = (S)-3-methyl-2-oxopentanoate + L-glutamate</text>
        <dbReference type="Rhea" id="RHEA:24801"/>
        <dbReference type="ChEBI" id="CHEBI:16810"/>
        <dbReference type="ChEBI" id="CHEBI:29985"/>
        <dbReference type="ChEBI" id="CHEBI:35146"/>
        <dbReference type="ChEBI" id="CHEBI:58045"/>
        <dbReference type="EC" id="2.6.1.42"/>
    </reaction>
</comment>
<comment type="catalytic activity">
    <reaction evidence="12 17">
        <text>L-valine + 2-oxoglutarate = 3-methyl-2-oxobutanoate + L-glutamate</text>
        <dbReference type="Rhea" id="RHEA:24813"/>
        <dbReference type="ChEBI" id="CHEBI:11851"/>
        <dbReference type="ChEBI" id="CHEBI:16810"/>
        <dbReference type="ChEBI" id="CHEBI:29985"/>
        <dbReference type="ChEBI" id="CHEBI:57762"/>
        <dbReference type="EC" id="2.6.1.42"/>
    </reaction>
</comment>
<evidence type="ECO:0000256" key="1">
    <source>
        <dbReference type="ARBA" id="ARBA00001933"/>
    </source>
</evidence>
<comment type="pathway">
    <text evidence="5 17">Amino-acid biosynthesis; L-leucine biosynthesis; L-leucine from 3-methyl-2-oxobutanoate: step 4/4.</text>
</comment>
<evidence type="ECO:0000256" key="3">
    <source>
        <dbReference type="ARBA" id="ARBA00004824"/>
    </source>
</evidence>
<keyword evidence="8 17" id="KW-0028">Amino-acid biosynthesis</keyword>
<dbReference type="PROSITE" id="PS00770">
    <property type="entry name" value="AA_TRANSFER_CLASS_4"/>
    <property type="match status" value="1"/>
</dbReference>
<accession>A0A9C7GEA4</accession>
<dbReference type="InterPro" id="IPR018300">
    <property type="entry name" value="Aminotrans_IV_CS"/>
</dbReference>
<dbReference type="AlphaFoldDB" id="A0A9C7GEA4"/>
<dbReference type="Gene3D" id="3.30.470.10">
    <property type="match status" value="1"/>
</dbReference>
<dbReference type="PANTHER" id="PTHR42743:SF11">
    <property type="entry name" value="AMINODEOXYCHORISMATE LYASE"/>
    <property type="match status" value="1"/>
</dbReference>
<dbReference type="CDD" id="cd01558">
    <property type="entry name" value="D-AAT_like"/>
    <property type="match status" value="1"/>
</dbReference>
<dbReference type="GO" id="GO:0009082">
    <property type="term" value="P:branched-chain amino acid biosynthetic process"/>
    <property type="evidence" value="ECO:0007669"/>
    <property type="project" value="UniProtKB-KW"/>
</dbReference>
<keyword evidence="9 17" id="KW-0808">Transferase</keyword>
<dbReference type="GO" id="GO:0005829">
    <property type="term" value="C:cytosol"/>
    <property type="evidence" value="ECO:0007669"/>
    <property type="project" value="TreeGrafter"/>
</dbReference>
<evidence type="ECO:0000313" key="18">
    <source>
        <dbReference type="EMBL" id="CAG9610753.1"/>
    </source>
</evidence>
<dbReference type="NCBIfam" id="TIGR01122">
    <property type="entry name" value="ilvE_I"/>
    <property type="match status" value="1"/>
</dbReference>
<evidence type="ECO:0000256" key="8">
    <source>
        <dbReference type="ARBA" id="ARBA00022605"/>
    </source>
</evidence>
<organism evidence="18 19">
    <name type="scientific">Pseudoneobacillus rhizosphaerae</name>
    <dbReference type="NCBI Taxonomy" id="2880968"/>
    <lineage>
        <taxon>Bacteria</taxon>
        <taxon>Bacillati</taxon>
        <taxon>Bacillota</taxon>
        <taxon>Bacilli</taxon>
        <taxon>Bacillales</taxon>
        <taxon>Bacillaceae</taxon>
        <taxon>Pseudoneobacillus</taxon>
    </lineage>
</organism>
<sequence length="303" mass="33822">MLDSQMIFLSGKFVKKEEAVVSVYDHGFLYGDGVFEGIRVYSGNVFRLENHLKRLYESAHSIMLTIPYTLEEMTQIIVETVRINELQSAYIRVVVSRGQGNLGLDPSSCSMPRVIVIAEELTLYPKELYERGLKVGSVATRRNRPDVLSPQIKSLNYLNNILVKLEANQAGVDEALMLNDQGYVTEGSADNIFIIKNGIIYTPPVYLGALEGITRNAIIELARTNGYELKEQPFTRHDVYIADEVFLTGTAVEVIAVNEVDTRQIKDGKPGPITTHLLNEFRKLVTTDGVQCYPVSESKAVVS</sequence>
<evidence type="ECO:0000256" key="16">
    <source>
        <dbReference type="RuleBase" id="RU004516"/>
    </source>
</evidence>
<dbReference type="InterPro" id="IPR005785">
    <property type="entry name" value="B_amino_transI"/>
</dbReference>
<dbReference type="SUPFAM" id="SSF56752">
    <property type="entry name" value="D-aminoacid aminotransferase-like PLP-dependent enzymes"/>
    <property type="match status" value="1"/>
</dbReference>
<dbReference type="FunFam" id="3.30.470.10:FF:000006">
    <property type="entry name" value="Branched-chain-amino-acid aminotransferase"/>
    <property type="match status" value="1"/>
</dbReference>
<comment type="function">
    <text evidence="2 17">Acts on leucine, isoleucine and valine.</text>
</comment>
<dbReference type="InterPro" id="IPR043132">
    <property type="entry name" value="BCAT-like_C"/>
</dbReference>
<reference evidence="18" key="1">
    <citation type="submission" date="2021-10" db="EMBL/GenBank/DDBJ databases">
        <authorList>
            <person name="Criscuolo A."/>
        </authorList>
    </citation>
    <scope>NUCLEOTIDE SEQUENCE</scope>
    <source>
        <strain evidence="18">CIP111885</strain>
    </source>
</reference>
<evidence type="ECO:0000256" key="12">
    <source>
        <dbReference type="ARBA" id="ARBA00048212"/>
    </source>
</evidence>
<protein>
    <recommendedName>
        <fullName evidence="17">Branched-chain-amino-acid aminotransferase</fullName>
        <shortName evidence="17">BCAT</shortName>
        <ecNumber evidence="17">2.6.1.42</ecNumber>
    </recommendedName>
</protein>
<evidence type="ECO:0000256" key="9">
    <source>
        <dbReference type="ARBA" id="ARBA00022679"/>
    </source>
</evidence>
<dbReference type="InterPro" id="IPR043131">
    <property type="entry name" value="BCAT-like_N"/>
</dbReference>
<gene>
    <name evidence="18" type="primary">ilvE_2</name>
    <name evidence="17" type="synonym">ilvE</name>
    <name evidence="18" type="ORF">NEOCIP111885_04531</name>
</gene>
<evidence type="ECO:0000256" key="11">
    <source>
        <dbReference type="ARBA" id="ARBA00023304"/>
    </source>
</evidence>
<evidence type="ECO:0000256" key="5">
    <source>
        <dbReference type="ARBA" id="ARBA00005072"/>
    </source>
</evidence>
<evidence type="ECO:0000256" key="14">
    <source>
        <dbReference type="ARBA" id="ARBA00049229"/>
    </source>
</evidence>
<proteinExistence type="inferred from homology"/>
<comment type="cofactor">
    <cofactor evidence="1 16">
        <name>pyridoxal 5'-phosphate</name>
        <dbReference type="ChEBI" id="CHEBI:597326"/>
    </cofactor>
</comment>
<dbReference type="InterPro" id="IPR050571">
    <property type="entry name" value="Class-IV_PLP-Dep_Aminotrnsfr"/>
</dbReference>
<dbReference type="GO" id="GO:0008652">
    <property type="term" value="P:amino acid biosynthetic process"/>
    <property type="evidence" value="ECO:0007669"/>
    <property type="project" value="UniProtKB-KW"/>
</dbReference>
<evidence type="ECO:0000313" key="19">
    <source>
        <dbReference type="Proteomes" id="UP000789845"/>
    </source>
</evidence>
<comment type="similarity">
    <text evidence="6 15">Belongs to the class-IV pyridoxal-phosphate-dependent aminotransferase family.</text>
</comment>
<dbReference type="Proteomes" id="UP000789845">
    <property type="component" value="Unassembled WGS sequence"/>
</dbReference>
<keyword evidence="10 16" id="KW-0663">Pyridoxal phosphate</keyword>
<evidence type="ECO:0000256" key="4">
    <source>
        <dbReference type="ARBA" id="ARBA00004931"/>
    </source>
</evidence>
<comment type="caution">
    <text evidence="18">The sequence shown here is derived from an EMBL/GenBank/DDBJ whole genome shotgun (WGS) entry which is preliminary data.</text>
</comment>
<dbReference type="EC" id="2.6.1.42" evidence="17"/>
<dbReference type="Gene3D" id="3.20.10.10">
    <property type="entry name" value="D-amino Acid Aminotransferase, subunit A, domain 2"/>
    <property type="match status" value="1"/>
</dbReference>
<dbReference type="GO" id="GO:0004084">
    <property type="term" value="F:branched-chain-amino-acid transaminase activity"/>
    <property type="evidence" value="ECO:0007669"/>
    <property type="project" value="UniProtKB-EC"/>
</dbReference>
<evidence type="ECO:0000256" key="2">
    <source>
        <dbReference type="ARBA" id="ARBA00003109"/>
    </source>
</evidence>
<keyword evidence="7 17" id="KW-0032">Aminotransferase</keyword>
<evidence type="ECO:0000256" key="15">
    <source>
        <dbReference type="RuleBase" id="RU004106"/>
    </source>
</evidence>
<dbReference type="FunFam" id="3.20.10.10:FF:000008">
    <property type="entry name" value="Branched-chain-amino-acid aminotransferase"/>
    <property type="match status" value="1"/>
</dbReference>
<comment type="pathway">
    <text evidence="3 17">Amino-acid biosynthesis; L-isoleucine biosynthesis; L-isoleucine from 2-oxobutanoate: step 4/4.</text>
</comment>
<name>A0A9C7GEA4_9BACI</name>
<keyword evidence="11 17" id="KW-0100">Branched-chain amino acid biosynthesis</keyword>